<comment type="caution">
    <text evidence="1">The sequence shown here is derived from an EMBL/GenBank/DDBJ whole genome shotgun (WGS) entry which is preliminary data.</text>
</comment>
<proteinExistence type="predicted"/>
<accession>A0A848DFY2</accession>
<protein>
    <submittedName>
        <fullName evidence="1">Uncharacterized protein</fullName>
    </submittedName>
</protein>
<dbReference type="Proteomes" id="UP000586918">
    <property type="component" value="Unassembled WGS sequence"/>
</dbReference>
<keyword evidence="2" id="KW-1185">Reference proteome</keyword>
<dbReference type="RefSeq" id="WP_169411485.1">
    <property type="nucleotide sequence ID" value="NZ_JAAXKZ010000018.1"/>
</dbReference>
<organism evidence="1 2">
    <name type="scientific">Pseudonocardia bannensis</name>
    <dbReference type="NCBI Taxonomy" id="630973"/>
    <lineage>
        <taxon>Bacteria</taxon>
        <taxon>Bacillati</taxon>
        <taxon>Actinomycetota</taxon>
        <taxon>Actinomycetes</taxon>
        <taxon>Pseudonocardiales</taxon>
        <taxon>Pseudonocardiaceae</taxon>
        <taxon>Pseudonocardia</taxon>
    </lineage>
</organism>
<gene>
    <name evidence="1" type="ORF">HF519_07535</name>
</gene>
<name>A0A848DFY2_9PSEU</name>
<evidence type="ECO:0000313" key="1">
    <source>
        <dbReference type="EMBL" id="NMH91441.1"/>
    </source>
</evidence>
<reference evidence="1 2" key="1">
    <citation type="submission" date="2020-04" db="EMBL/GenBank/DDBJ databases">
        <authorList>
            <person name="Klaysubun C."/>
            <person name="Duangmal K."/>
            <person name="Lipun K."/>
        </authorList>
    </citation>
    <scope>NUCLEOTIDE SEQUENCE [LARGE SCALE GENOMIC DNA]</scope>
    <source>
        <strain evidence="1 2">DSM 45300</strain>
    </source>
</reference>
<dbReference type="AlphaFoldDB" id="A0A848DFY2"/>
<sequence length="64" mass="7268">MTWERPTRTVQEQNHFAHARAAEKLRQAADSDKAARIVAKQAVDAQDCQRLLSMLGLDYPDEKS</sequence>
<evidence type="ECO:0000313" key="2">
    <source>
        <dbReference type="Proteomes" id="UP000586918"/>
    </source>
</evidence>
<dbReference type="EMBL" id="JAAXKZ010000018">
    <property type="protein sequence ID" value="NMH91441.1"/>
    <property type="molecule type" value="Genomic_DNA"/>
</dbReference>